<dbReference type="GO" id="GO:0006265">
    <property type="term" value="P:DNA topological change"/>
    <property type="evidence" value="ECO:0007669"/>
    <property type="project" value="InterPro"/>
</dbReference>
<keyword evidence="4" id="KW-0547">Nucleotide-binding</keyword>
<accession>A0A820AZH9</accession>
<dbReference type="PANTHER" id="PTHR10169">
    <property type="entry name" value="DNA TOPOISOMERASE/GYRASE"/>
    <property type="match status" value="1"/>
</dbReference>
<keyword evidence="7" id="KW-0238">DNA-binding</keyword>
<evidence type="ECO:0000313" key="9">
    <source>
        <dbReference type="EMBL" id="CAF4185067.1"/>
    </source>
</evidence>
<comment type="cofactor">
    <cofactor evidence="2">
        <name>Mg(2+)</name>
        <dbReference type="ChEBI" id="CHEBI:18420"/>
    </cofactor>
</comment>
<keyword evidence="5" id="KW-0067">ATP-binding</keyword>
<dbReference type="GO" id="GO:0003677">
    <property type="term" value="F:DNA binding"/>
    <property type="evidence" value="ECO:0007669"/>
    <property type="project" value="UniProtKB-KW"/>
</dbReference>
<evidence type="ECO:0000256" key="8">
    <source>
        <dbReference type="ARBA" id="ARBA00023235"/>
    </source>
</evidence>
<evidence type="ECO:0000256" key="4">
    <source>
        <dbReference type="ARBA" id="ARBA00022741"/>
    </source>
</evidence>
<keyword evidence="6" id="KW-0799">Topoisomerase</keyword>
<dbReference type="GO" id="GO:0005524">
    <property type="term" value="F:ATP binding"/>
    <property type="evidence" value="ECO:0007669"/>
    <property type="project" value="UniProtKB-KW"/>
</dbReference>
<dbReference type="InterPro" id="IPR013759">
    <property type="entry name" value="Topo_IIA_B_C"/>
</dbReference>
<dbReference type="GO" id="GO:0005634">
    <property type="term" value="C:nucleus"/>
    <property type="evidence" value="ECO:0007669"/>
    <property type="project" value="TreeGrafter"/>
</dbReference>
<dbReference type="GO" id="GO:0000712">
    <property type="term" value="P:resolution of meiotic recombination intermediates"/>
    <property type="evidence" value="ECO:0007669"/>
    <property type="project" value="TreeGrafter"/>
</dbReference>
<dbReference type="PANTHER" id="PTHR10169:SF38">
    <property type="entry name" value="DNA TOPOISOMERASE 2"/>
    <property type="match status" value="1"/>
</dbReference>
<dbReference type="EC" id="5.6.2.2" evidence="3"/>
<protein>
    <recommendedName>
        <fullName evidence="3">DNA topoisomerase (ATP-hydrolyzing)</fullName>
        <ecNumber evidence="3">5.6.2.2</ecNumber>
    </recommendedName>
</protein>
<evidence type="ECO:0000313" key="10">
    <source>
        <dbReference type="Proteomes" id="UP000663874"/>
    </source>
</evidence>
<evidence type="ECO:0000256" key="6">
    <source>
        <dbReference type="ARBA" id="ARBA00023029"/>
    </source>
</evidence>
<comment type="caution">
    <text evidence="9">The sequence shown here is derived from an EMBL/GenBank/DDBJ whole genome shotgun (WGS) entry which is preliminary data.</text>
</comment>
<name>A0A820AZH9_9BILA</name>
<evidence type="ECO:0000256" key="3">
    <source>
        <dbReference type="ARBA" id="ARBA00012895"/>
    </source>
</evidence>
<proteinExistence type="predicted"/>
<comment type="catalytic activity">
    <reaction evidence="1">
        <text>ATP-dependent breakage, passage and rejoining of double-stranded DNA.</text>
        <dbReference type="EC" id="5.6.2.2"/>
    </reaction>
</comment>
<dbReference type="AlphaFoldDB" id="A0A820AZH9"/>
<dbReference type="GO" id="GO:0003918">
    <property type="term" value="F:DNA topoisomerase type II (double strand cut, ATP-hydrolyzing) activity"/>
    <property type="evidence" value="ECO:0007669"/>
    <property type="project" value="UniProtKB-EC"/>
</dbReference>
<evidence type="ECO:0000256" key="5">
    <source>
        <dbReference type="ARBA" id="ARBA00022840"/>
    </source>
</evidence>
<dbReference type="Proteomes" id="UP000663874">
    <property type="component" value="Unassembled WGS sequence"/>
</dbReference>
<keyword evidence="8" id="KW-0413">Isomerase</keyword>
<organism evidence="9 10">
    <name type="scientific">Rotaria sordida</name>
    <dbReference type="NCBI Taxonomy" id="392033"/>
    <lineage>
        <taxon>Eukaryota</taxon>
        <taxon>Metazoa</taxon>
        <taxon>Spiralia</taxon>
        <taxon>Gnathifera</taxon>
        <taxon>Rotifera</taxon>
        <taxon>Eurotatoria</taxon>
        <taxon>Bdelloidea</taxon>
        <taxon>Philodinida</taxon>
        <taxon>Philodinidae</taxon>
        <taxon>Rotaria</taxon>
    </lineage>
</organism>
<dbReference type="SUPFAM" id="SSF56719">
    <property type="entry name" value="Type II DNA topoisomerase"/>
    <property type="match status" value="1"/>
</dbReference>
<sequence>DDDNDAETKNSQYSTLIVTKGDSAKVFAVVDLGLIDRDRYDVYPLKENSEDSQLVKTLALNYGEKYANRSDLSKLHYRK</sequence>
<feature type="non-terminal residue" evidence="9">
    <location>
        <position position="1"/>
    </location>
</feature>
<evidence type="ECO:0000256" key="7">
    <source>
        <dbReference type="ARBA" id="ARBA00023125"/>
    </source>
</evidence>
<dbReference type="EMBL" id="CAJOBE010015015">
    <property type="protein sequence ID" value="CAF4185067.1"/>
    <property type="molecule type" value="Genomic_DNA"/>
</dbReference>
<dbReference type="GO" id="GO:0000819">
    <property type="term" value="P:sister chromatid segregation"/>
    <property type="evidence" value="ECO:0007669"/>
    <property type="project" value="TreeGrafter"/>
</dbReference>
<dbReference type="InterPro" id="IPR013760">
    <property type="entry name" value="Topo_IIA-like_dom_sf"/>
</dbReference>
<evidence type="ECO:0000256" key="1">
    <source>
        <dbReference type="ARBA" id="ARBA00000185"/>
    </source>
</evidence>
<reference evidence="9" key="1">
    <citation type="submission" date="2021-02" db="EMBL/GenBank/DDBJ databases">
        <authorList>
            <person name="Nowell W R."/>
        </authorList>
    </citation>
    <scope>NUCLEOTIDE SEQUENCE</scope>
</reference>
<gene>
    <name evidence="9" type="ORF">FNK824_LOCUS35436</name>
</gene>
<evidence type="ECO:0000256" key="2">
    <source>
        <dbReference type="ARBA" id="ARBA00001946"/>
    </source>
</evidence>
<dbReference type="InterPro" id="IPR050634">
    <property type="entry name" value="DNA_Topoisomerase_II"/>
</dbReference>
<dbReference type="Gene3D" id="3.40.50.670">
    <property type="match status" value="1"/>
</dbReference>